<dbReference type="InterPro" id="IPR052908">
    <property type="entry name" value="AP-4-A_phosphorylase"/>
</dbReference>
<protein>
    <submittedName>
        <fullName evidence="6">ATP adenylyltransferase</fullName>
    </submittedName>
</protein>
<dbReference type="AlphaFoldDB" id="A0A3N5BTL3"/>
<feature type="binding site" evidence="3">
    <location>
        <position position="125"/>
    </location>
    <ligand>
        <name>substrate</name>
    </ligand>
</feature>
<gene>
    <name evidence="6" type="ORF">EDD75_1407</name>
</gene>
<dbReference type="InterPro" id="IPR039383">
    <property type="entry name" value="FHIT"/>
</dbReference>
<evidence type="ECO:0000256" key="1">
    <source>
        <dbReference type="ARBA" id="ARBA00022741"/>
    </source>
</evidence>
<feature type="binding site" evidence="3">
    <location>
        <position position="53"/>
    </location>
    <ligand>
        <name>substrate</name>
    </ligand>
</feature>
<evidence type="ECO:0000256" key="4">
    <source>
        <dbReference type="PROSITE-ProRule" id="PRU00464"/>
    </source>
</evidence>
<keyword evidence="7" id="KW-1185">Reference proteome</keyword>
<evidence type="ECO:0000256" key="2">
    <source>
        <dbReference type="PIRSR" id="PIRSR639383-1"/>
    </source>
</evidence>
<dbReference type="GO" id="GO:0000166">
    <property type="term" value="F:nucleotide binding"/>
    <property type="evidence" value="ECO:0007669"/>
    <property type="project" value="UniProtKB-KW"/>
</dbReference>
<dbReference type="EMBL" id="RKRE01000002">
    <property type="protein sequence ID" value="RPF47131.1"/>
    <property type="molecule type" value="Genomic_DNA"/>
</dbReference>
<sequence length="163" mass="18554">MAMERLWAPWRAVYVTKSDAEKAECIFCAKLNDTRDRENHLLVRRERCFVLLNIYPYNSGHLLVAPNRHVADITELTPEEALALFQLTQEMVALLRRVMKPHGFNVGINLGRVAGAGYPGHFHIHIVPRWDGDTSFMPVVGDVKVISETLDQTYAKLKEGLEL</sequence>
<dbReference type="InterPro" id="IPR036265">
    <property type="entry name" value="HIT-like_sf"/>
</dbReference>
<feature type="short sequence motif" description="Histidine triad motif" evidence="4">
    <location>
        <begin position="121"/>
        <end position="125"/>
    </location>
</feature>
<dbReference type="GO" id="GO:0016779">
    <property type="term" value="F:nucleotidyltransferase activity"/>
    <property type="evidence" value="ECO:0007669"/>
    <property type="project" value="UniProtKB-KW"/>
</dbReference>
<evidence type="ECO:0000256" key="3">
    <source>
        <dbReference type="PIRSR" id="PIRSR639383-2"/>
    </source>
</evidence>
<dbReference type="SUPFAM" id="SSF54197">
    <property type="entry name" value="HIT-like"/>
    <property type="match status" value="1"/>
</dbReference>
<dbReference type="Pfam" id="PF01230">
    <property type="entry name" value="HIT"/>
    <property type="match status" value="1"/>
</dbReference>
<dbReference type="RefSeq" id="WP_245963093.1">
    <property type="nucleotide sequence ID" value="NZ_RKRE01000002.1"/>
</dbReference>
<feature type="active site" description="Tele-AMP-histidine intermediate" evidence="2">
    <location>
        <position position="123"/>
    </location>
</feature>
<dbReference type="InterPro" id="IPR011146">
    <property type="entry name" value="HIT-like"/>
</dbReference>
<dbReference type="CDD" id="cd01275">
    <property type="entry name" value="FHIT"/>
    <property type="match status" value="1"/>
</dbReference>
<keyword evidence="6" id="KW-0808">Transferase</keyword>
<dbReference type="Gene3D" id="3.30.428.10">
    <property type="entry name" value="HIT-like"/>
    <property type="match status" value="1"/>
</dbReference>
<keyword evidence="6" id="KW-0548">Nucleotidyltransferase</keyword>
<evidence type="ECO:0000313" key="7">
    <source>
        <dbReference type="Proteomes" id="UP000282654"/>
    </source>
</evidence>
<keyword evidence="1" id="KW-0547">Nucleotide-binding</keyword>
<name>A0A3N5BTL3_9THEO</name>
<evidence type="ECO:0000259" key="5">
    <source>
        <dbReference type="PROSITE" id="PS51084"/>
    </source>
</evidence>
<dbReference type="PANTHER" id="PTHR42997">
    <property type="entry name" value="HIT FAMILY HYDROLASE"/>
    <property type="match status" value="1"/>
</dbReference>
<evidence type="ECO:0000313" key="6">
    <source>
        <dbReference type="EMBL" id="RPF47131.1"/>
    </source>
</evidence>
<feature type="domain" description="HIT" evidence="5">
    <location>
        <begin position="26"/>
        <end position="136"/>
    </location>
</feature>
<accession>A0A3N5BTL3</accession>
<reference evidence="6 7" key="1">
    <citation type="submission" date="2018-11" db="EMBL/GenBank/DDBJ databases">
        <title>Genomic Encyclopedia of Type Strains, Phase IV (KMG-IV): sequencing the most valuable type-strain genomes for metagenomic binning, comparative biology and taxonomic classification.</title>
        <authorList>
            <person name="Goeker M."/>
        </authorList>
    </citation>
    <scope>NUCLEOTIDE SEQUENCE [LARGE SCALE GENOMIC DNA]</scope>
    <source>
        <strain evidence="6 7">DSM 102936</strain>
    </source>
</reference>
<proteinExistence type="predicted"/>
<comment type="caution">
    <text evidence="6">The sequence shown here is derived from an EMBL/GenBank/DDBJ whole genome shotgun (WGS) entry which is preliminary data.</text>
</comment>
<dbReference type="PANTHER" id="PTHR42997:SF1">
    <property type="entry name" value="AP-4-A PHOSPHORYLASE"/>
    <property type="match status" value="1"/>
</dbReference>
<dbReference type="Proteomes" id="UP000282654">
    <property type="component" value="Unassembled WGS sequence"/>
</dbReference>
<organism evidence="6 7">
    <name type="scientific">Thermodesulfitimonas autotrophica</name>
    <dbReference type="NCBI Taxonomy" id="1894989"/>
    <lineage>
        <taxon>Bacteria</taxon>
        <taxon>Bacillati</taxon>
        <taxon>Bacillota</taxon>
        <taxon>Clostridia</taxon>
        <taxon>Thermoanaerobacterales</taxon>
        <taxon>Thermoanaerobacteraceae</taxon>
        <taxon>Thermodesulfitimonas</taxon>
    </lineage>
</organism>
<dbReference type="PROSITE" id="PS51084">
    <property type="entry name" value="HIT_2"/>
    <property type="match status" value="1"/>
</dbReference>